<evidence type="ECO:0000256" key="1">
    <source>
        <dbReference type="ARBA" id="ARBA00022679"/>
    </source>
</evidence>
<proteinExistence type="predicted"/>
<sequence length="341" mass="38415">MSAHWYFVLPEARNQPSGGNIYNERLLAALKQAGKSISIISVNDYINAVQHDRAGIYWVDTLVLEHLSALLSLRPKQACSLLITHHLDSMSPADGQSSAALLSEEKPLVSWFQGFLATSTFTRDYLRQHGFSQPILVVEPGITVSKMAALPRDTGTIRALMVANVVERKGILPWLQQLAQGLQPTDSFSITIVGRSDIEPQYANRCHQFIREHPLLNRRVQFAGSQPPGQMPLFYQQANLLVSTAMIETFGMALQEARAYQLPILALKGGYSEQHIISGENGYVFEHLPDLRDFFLDMSRDTSKFAILYHRTQQQSSTFTSWKETVDSLFQQFDQFFTHAP</sequence>
<dbReference type="SUPFAM" id="SSF53756">
    <property type="entry name" value="UDP-Glycosyltransferase/glycogen phosphorylase"/>
    <property type="match status" value="1"/>
</dbReference>
<name>A0AA49GGK5_9BACT</name>
<reference evidence="3" key="2">
    <citation type="journal article" date="2024" name="Antonie Van Leeuwenhoek">
        <title>Roseihalotalea indica gen. nov., sp. nov., a halophilic Bacteroidetes from mesopelagic Southwest Indian Ocean with higher carbohydrate metabolic potential.</title>
        <authorList>
            <person name="Chen B."/>
            <person name="Zhang M."/>
            <person name="Lin D."/>
            <person name="Ye J."/>
            <person name="Tang K."/>
        </authorList>
    </citation>
    <scope>NUCLEOTIDE SEQUENCE</scope>
    <source>
        <strain evidence="3">TK19036</strain>
    </source>
</reference>
<protein>
    <submittedName>
        <fullName evidence="3">Glycosyltransferase family 4 protein</fullName>
    </submittedName>
</protein>
<reference evidence="3" key="1">
    <citation type="journal article" date="2023" name="Comput. Struct. Biotechnol. J.">
        <title>Discovery of a novel marine Bacteroidetes with a rich repertoire of carbohydrate-active enzymes.</title>
        <authorList>
            <person name="Chen B."/>
            <person name="Liu G."/>
            <person name="Chen Q."/>
            <person name="Wang H."/>
            <person name="Liu L."/>
            <person name="Tang K."/>
        </authorList>
    </citation>
    <scope>NUCLEOTIDE SEQUENCE</scope>
    <source>
        <strain evidence="3">TK19036</strain>
    </source>
</reference>
<dbReference type="CDD" id="cd03801">
    <property type="entry name" value="GT4_PimA-like"/>
    <property type="match status" value="1"/>
</dbReference>
<dbReference type="GO" id="GO:0016757">
    <property type="term" value="F:glycosyltransferase activity"/>
    <property type="evidence" value="ECO:0007669"/>
    <property type="project" value="InterPro"/>
</dbReference>
<gene>
    <name evidence="3" type="ORF">K4G66_17875</name>
</gene>
<feature type="domain" description="Glycosyl transferase family 1" evidence="2">
    <location>
        <begin position="149"/>
        <end position="286"/>
    </location>
</feature>
<organism evidence="3">
    <name type="scientific">Roseihalotalea indica</name>
    <dbReference type="NCBI Taxonomy" id="2867963"/>
    <lineage>
        <taxon>Bacteria</taxon>
        <taxon>Pseudomonadati</taxon>
        <taxon>Bacteroidota</taxon>
        <taxon>Cytophagia</taxon>
        <taxon>Cytophagales</taxon>
        <taxon>Catalimonadaceae</taxon>
        <taxon>Roseihalotalea</taxon>
    </lineage>
</organism>
<dbReference type="GO" id="GO:0009103">
    <property type="term" value="P:lipopolysaccharide biosynthetic process"/>
    <property type="evidence" value="ECO:0007669"/>
    <property type="project" value="TreeGrafter"/>
</dbReference>
<accession>A0AA49GGK5</accession>
<dbReference type="PANTHER" id="PTHR46401">
    <property type="entry name" value="GLYCOSYLTRANSFERASE WBBK-RELATED"/>
    <property type="match status" value="1"/>
</dbReference>
<dbReference type="InterPro" id="IPR001296">
    <property type="entry name" value="Glyco_trans_1"/>
</dbReference>
<dbReference type="Pfam" id="PF00534">
    <property type="entry name" value="Glycos_transf_1"/>
    <property type="match status" value="1"/>
</dbReference>
<keyword evidence="1" id="KW-0808">Transferase</keyword>
<dbReference type="Gene3D" id="3.40.50.2000">
    <property type="entry name" value="Glycogen Phosphorylase B"/>
    <property type="match status" value="2"/>
</dbReference>
<dbReference type="PANTHER" id="PTHR46401:SF2">
    <property type="entry name" value="GLYCOSYLTRANSFERASE WBBK-RELATED"/>
    <property type="match status" value="1"/>
</dbReference>
<dbReference type="EMBL" id="CP120682">
    <property type="protein sequence ID" value="WKN34250.1"/>
    <property type="molecule type" value="Genomic_DNA"/>
</dbReference>
<evidence type="ECO:0000259" key="2">
    <source>
        <dbReference type="Pfam" id="PF00534"/>
    </source>
</evidence>
<dbReference type="AlphaFoldDB" id="A0AA49GGK5"/>
<evidence type="ECO:0000313" key="3">
    <source>
        <dbReference type="EMBL" id="WKN34250.1"/>
    </source>
</evidence>